<reference evidence="2" key="1">
    <citation type="submission" date="2022-08" db="EMBL/GenBank/DDBJ databases">
        <title>Genomic Encyclopedia of Type Strains, Phase V (KMG-V): Genome sequencing to study the core and pangenomes of soil and plant-associated prokaryotes.</title>
        <authorList>
            <person name="Whitman W."/>
        </authorList>
    </citation>
    <scope>NUCLEOTIDE SEQUENCE</scope>
    <source>
        <strain evidence="2">SP3049</strain>
    </source>
</reference>
<organism evidence="2 3">
    <name type="scientific">Salinibacter ruber</name>
    <dbReference type="NCBI Taxonomy" id="146919"/>
    <lineage>
        <taxon>Bacteria</taxon>
        <taxon>Pseudomonadati</taxon>
        <taxon>Rhodothermota</taxon>
        <taxon>Rhodothermia</taxon>
        <taxon>Rhodothermales</taxon>
        <taxon>Salinibacteraceae</taxon>
        <taxon>Salinibacter</taxon>
    </lineage>
</organism>
<evidence type="ECO:0000313" key="2">
    <source>
        <dbReference type="EMBL" id="MCS3711817.1"/>
    </source>
</evidence>
<dbReference type="EMBL" id="JANUAE010000018">
    <property type="protein sequence ID" value="MCS3711817.1"/>
    <property type="molecule type" value="Genomic_DNA"/>
</dbReference>
<dbReference type="AlphaFoldDB" id="A0A9X2QER3"/>
<feature type="compositionally biased region" description="Low complexity" evidence="1">
    <location>
        <begin position="1"/>
        <end position="15"/>
    </location>
</feature>
<sequence>MSTMNNSSPSPSRSTVNGHKYTAGADTVRLAECNGLPIAFRSVKVATAGSFATTKVQGVTAGGITSLSTARAEELLEGTTPLN</sequence>
<gene>
    <name evidence="2" type="ORF">GGP61_003452</name>
</gene>
<proteinExistence type="predicted"/>
<dbReference type="Proteomes" id="UP001155057">
    <property type="component" value="Unassembled WGS sequence"/>
</dbReference>
<protein>
    <submittedName>
        <fullName evidence="2">Uncharacterized protein</fullName>
    </submittedName>
</protein>
<accession>A0A9X2QER3</accession>
<evidence type="ECO:0000256" key="1">
    <source>
        <dbReference type="SAM" id="MobiDB-lite"/>
    </source>
</evidence>
<feature type="region of interest" description="Disordered" evidence="1">
    <location>
        <begin position="1"/>
        <end position="20"/>
    </location>
</feature>
<dbReference type="RefSeq" id="WP_259060904.1">
    <property type="nucleotide sequence ID" value="NZ_JANUAE010000018.1"/>
</dbReference>
<comment type="caution">
    <text evidence="2">The sequence shown here is derived from an EMBL/GenBank/DDBJ whole genome shotgun (WGS) entry which is preliminary data.</text>
</comment>
<evidence type="ECO:0000313" key="3">
    <source>
        <dbReference type="Proteomes" id="UP001155057"/>
    </source>
</evidence>
<name>A0A9X2QER3_9BACT</name>